<evidence type="ECO:0000256" key="7">
    <source>
        <dbReference type="ARBA" id="ARBA00022553"/>
    </source>
</evidence>
<dbReference type="SUPFAM" id="SSF47384">
    <property type="entry name" value="Homodimeric domain of signal transducing histidine kinase"/>
    <property type="match status" value="1"/>
</dbReference>
<dbReference type="RefSeq" id="WP_145850806.1">
    <property type="nucleotide sequence ID" value="NZ_RPFW01000001.1"/>
</dbReference>
<evidence type="ECO:0000256" key="17">
    <source>
        <dbReference type="ARBA" id="ARBA00023012"/>
    </source>
</evidence>
<dbReference type="SUPFAM" id="SSF55874">
    <property type="entry name" value="ATPase domain of HSP90 chaperone/DNA topoisomerase II/histidine kinase"/>
    <property type="match status" value="1"/>
</dbReference>
<dbReference type="PANTHER" id="PTHR44936:SF9">
    <property type="entry name" value="SENSOR PROTEIN CREC"/>
    <property type="match status" value="1"/>
</dbReference>
<evidence type="ECO:0000256" key="8">
    <source>
        <dbReference type="ARBA" id="ARBA00022679"/>
    </source>
</evidence>
<dbReference type="AlphaFoldDB" id="A0A6P2C3Q1"/>
<accession>A0A6P2C3Q1</accession>
<evidence type="ECO:0000256" key="14">
    <source>
        <dbReference type="ARBA" id="ARBA00022842"/>
    </source>
</evidence>
<keyword evidence="19" id="KW-0843">Virulence</keyword>
<keyword evidence="15" id="KW-0904">Protein phosphatase</keyword>
<dbReference type="Pfam" id="PF00672">
    <property type="entry name" value="HAMP"/>
    <property type="match status" value="1"/>
</dbReference>
<dbReference type="InterPro" id="IPR005467">
    <property type="entry name" value="His_kinase_dom"/>
</dbReference>
<keyword evidence="11 26" id="KW-0418">Kinase</keyword>
<dbReference type="GO" id="GO:0005886">
    <property type="term" value="C:plasma membrane"/>
    <property type="evidence" value="ECO:0007669"/>
    <property type="project" value="UniProtKB-SubCell"/>
</dbReference>
<evidence type="ECO:0000259" key="25">
    <source>
        <dbReference type="PROSITE" id="PS50885"/>
    </source>
</evidence>
<keyword evidence="7" id="KW-0597">Phosphoprotein</keyword>
<keyword evidence="18" id="KW-0346">Stress response</keyword>
<comment type="cofactor">
    <cofactor evidence="2">
        <name>Mn(2+)</name>
        <dbReference type="ChEBI" id="CHEBI:29035"/>
    </cofactor>
</comment>
<organism evidence="26 27">
    <name type="scientific">Trebonia kvetii</name>
    <dbReference type="NCBI Taxonomy" id="2480626"/>
    <lineage>
        <taxon>Bacteria</taxon>
        <taxon>Bacillati</taxon>
        <taxon>Actinomycetota</taxon>
        <taxon>Actinomycetes</taxon>
        <taxon>Streptosporangiales</taxon>
        <taxon>Treboniaceae</taxon>
        <taxon>Trebonia</taxon>
    </lineage>
</organism>
<dbReference type="InterPro" id="IPR004358">
    <property type="entry name" value="Sig_transdc_His_kin-like_C"/>
</dbReference>
<keyword evidence="12" id="KW-0378">Hydrolase</keyword>
<evidence type="ECO:0000256" key="3">
    <source>
        <dbReference type="ARBA" id="ARBA00001946"/>
    </source>
</evidence>
<dbReference type="SMART" id="SM00387">
    <property type="entry name" value="HATPase_c"/>
    <property type="match status" value="1"/>
</dbReference>
<evidence type="ECO:0000256" key="18">
    <source>
        <dbReference type="ARBA" id="ARBA00023016"/>
    </source>
</evidence>
<dbReference type="Pfam" id="PF02518">
    <property type="entry name" value="HATPase_c"/>
    <property type="match status" value="1"/>
</dbReference>
<evidence type="ECO:0000256" key="20">
    <source>
        <dbReference type="ARBA" id="ARBA00023211"/>
    </source>
</evidence>
<keyword evidence="9 23" id="KW-0812">Transmembrane</keyword>
<dbReference type="OrthoDB" id="9786919at2"/>
<evidence type="ECO:0000256" key="4">
    <source>
        <dbReference type="ARBA" id="ARBA00004651"/>
    </source>
</evidence>
<evidence type="ECO:0000256" key="5">
    <source>
        <dbReference type="ARBA" id="ARBA00012438"/>
    </source>
</evidence>
<dbReference type="Gene3D" id="6.10.340.10">
    <property type="match status" value="1"/>
</dbReference>
<gene>
    <name evidence="26" type="ORF">EAS64_00885</name>
</gene>
<evidence type="ECO:0000256" key="11">
    <source>
        <dbReference type="ARBA" id="ARBA00022777"/>
    </source>
</evidence>
<dbReference type="SMART" id="SM00388">
    <property type="entry name" value="HisKA"/>
    <property type="match status" value="1"/>
</dbReference>
<evidence type="ECO:0000256" key="23">
    <source>
        <dbReference type="SAM" id="Phobius"/>
    </source>
</evidence>
<evidence type="ECO:0000256" key="12">
    <source>
        <dbReference type="ARBA" id="ARBA00022801"/>
    </source>
</evidence>
<sequence>MTRRVVAALVVLTLAILLAAVVPLALGAIAHERDSFVQDTARSAASVADIAVARLSANAADPALSSALVSAAREHDELLLLDKYGHVVISQGVPQNGDWRRLVAEASDQNDPTTELANDRAIAVQTVWGDGDTAIGTVVLERPTGTLNQNIANLWLYLVGLSSVAMAAAVLIAIYFGRWVSRPLARLDTAARSIADGDLTVRAKAGSGPPELRRMAATFNMMAGRLEALVHGHRAMLADASHQLRTPLTALRLRLDLLAVDSAPAAAAELAGAQEEIARLSRLVDGLIATARAEAVTEQLEQIDLHEAVHERVAAWQPVADGNGVKLIAEATASPAPIIALGAGHLEQILDNLLDNAIEAIGDRGGIVRVSVARSEKRATLTVADDGPGMTAQERSRAFLRFTTGSQNGTGLGLAIVHRLVTANGGGIRLADTPGGGLTVEVELPSQDEPPAPKPGR</sequence>
<comment type="catalytic activity">
    <reaction evidence="1">
        <text>ATP + protein L-histidine = ADP + protein N-phospho-L-histidine.</text>
        <dbReference type="EC" id="2.7.13.3"/>
    </reaction>
</comment>
<dbReference type="Pfam" id="PF00512">
    <property type="entry name" value="HisKA"/>
    <property type="match status" value="1"/>
</dbReference>
<evidence type="ECO:0000256" key="1">
    <source>
        <dbReference type="ARBA" id="ARBA00000085"/>
    </source>
</evidence>
<dbReference type="EMBL" id="RPFW01000001">
    <property type="protein sequence ID" value="TVZ06052.1"/>
    <property type="molecule type" value="Genomic_DNA"/>
</dbReference>
<keyword evidence="10" id="KW-0547">Nucleotide-binding</keyword>
<keyword evidence="23" id="KW-0472">Membrane</keyword>
<keyword evidence="20" id="KW-0464">Manganese</keyword>
<dbReference type="GO" id="GO:0000155">
    <property type="term" value="F:phosphorelay sensor kinase activity"/>
    <property type="evidence" value="ECO:0007669"/>
    <property type="project" value="InterPro"/>
</dbReference>
<evidence type="ECO:0000256" key="10">
    <source>
        <dbReference type="ARBA" id="ARBA00022741"/>
    </source>
</evidence>
<evidence type="ECO:0000256" key="21">
    <source>
        <dbReference type="ARBA" id="ARBA00040454"/>
    </source>
</evidence>
<evidence type="ECO:0000256" key="9">
    <source>
        <dbReference type="ARBA" id="ARBA00022692"/>
    </source>
</evidence>
<proteinExistence type="predicted"/>
<dbReference type="PRINTS" id="PR00344">
    <property type="entry name" value="BCTRLSENSOR"/>
</dbReference>
<evidence type="ECO:0000313" key="27">
    <source>
        <dbReference type="Proteomes" id="UP000460272"/>
    </source>
</evidence>
<dbReference type="Proteomes" id="UP000460272">
    <property type="component" value="Unassembled WGS sequence"/>
</dbReference>
<evidence type="ECO:0000256" key="22">
    <source>
        <dbReference type="ARBA" id="ARBA00041776"/>
    </source>
</evidence>
<dbReference type="InterPro" id="IPR003660">
    <property type="entry name" value="HAMP_dom"/>
</dbReference>
<dbReference type="InterPro" id="IPR003661">
    <property type="entry name" value="HisK_dim/P_dom"/>
</dbReference>
<dbReference type="PROSITE" id="PS50885">
    <property type="entry name" value="HAMP"/>
    <property type="match status" value="1"/>
</dbReference>
<keyword evidence="6" id="KW-1003">Cell membrane</keyword>
<dbReference type="InterPro" id="IPR036097">
    <property type="entry name" value="HisK_dim/P_sf"/>
</dbReference>
<keyword evidence="13" id="KW-0067">ATP-binding</keyword>
<dbReference type="Gene3D" id="3.30.565.10">
    <property type="entry name" value="Histidine kinase-like ATPase, C-terminal domain"/>
    <property type="match status" value="1"/>
</dbReference>
<evidence type="ECO:0000256" key="2">
    <source>
        <dbReference type="ARBA" id="ARBA00001936"/>
    </source>
</evidence>
<dbReference type="SUPFAM" id="SSF158472">
    <property type="entry name" value="HAMP domain-like"/>
    <property type="match status" value="1"/>
</dbReference>
<dbReference type="PANTHER" id="PTHR44936">
    <property type="entry name" value="SENSOR PROTEIN CREC"/>
    <property type="match status" value="1"/>
</dbReference>
<dbReference type="PROSITE" id="PS50109">
    <property type="entry name" value="HIS_KIN"/>
    <property type="match status" value="1"/>
</dbReference>
<dbReference type="InterPro" id="IPR003594">
    <property type="entry name" value="HATPase_dom"/>
</dbReference>
<dbReference type="SMART" id="SM00304">
    <property type="entry name" value="HAMP"/>
    <property type="match status" value="1"/>
</dbReference>
<evidence type="ECO:0000256" key="16">
    <source>
        <dbReference type="ARBA" id="ARBA00022989"/>
    </source>
</evidence>
<keyword evidence="14" id="KW-0460">Magnesium</keyword>
<feature type="domain" description="HAMP" evidence="25">
    <location>
        <begin position="178"/>
        <end position="231"/>
    </location>
</feature>
<name>A0A6P2C3Q1_9ACTN</name>
<evidence type="ECO:0000256" key="13">
    <source>
        <dbReference type="ARBA" id="ARBA00022840"/>
    </source>
</evidence>
<dbReference type="GO" id="GO:0004721">
    <property type="term" value="F:phosphoprotein phosphatase activity"/>
    <property type="evidence" value="ECO:0007669"/>
    <property type="project" value="UniProtKB-KW"/>
</dbReference>
<feature type="transmembrane region" description="Helical" evidence="23">
    <location>
        <begin position="154"/>
        <end position="176"/>
    </location>
</feature>
<keyword evidence="16 23" id="KW-1133">Transmembrane helix</keyword>
<dbReference type="GO" id="GO:0005524">
    <property type="term" value="F:ATP binding"/>
    <property type="evidence" value="ECO:0007669"/>
    <property type="project" value="UniProtKB-KW"/>
</dbReference>
<evidence type="ECO:0000256" key="6">
    <source>
        <dbReference type="ARBA" id="ARBA00022475"/>
    </source>
</evidence>
<dbReference type="EC" id="2.7.13.3" evidence="5"/>
<dbReference type="InterPro" id="IPR036890">
    <property type="entry name" value="HATPase_C_sf"/>
</dbReference>
<evidence type="ECO:0000256" key="15">
    <source>
        <dbReference type="ARBA" id="ARBA00022912"/>
    </source>
</evidence>
<evidence type="ECO:0000256" key="19">
    <source>
        <dbReference type="ARBA" id="ARBA00023026"/>
    </source>
</evidence>
<keyword evidence="8" id="KW-0808">Transferase</keyword>
<comment type="subcellular location">
    <subcellularLocation>
        <location evidence="4">Cell membrane</location>
        <topology evidence="4">Multi-pass membrane protein</topology>
    </subcellularLocation>
</comment>
<dbReference type="Gene3D" id="1.10.287.130">
    <property type="match status" value="1"/>
</dbReference>
<comment type="cofactor">
    <cofactor evidence="3">
        <name>Mg(2+)</name>
        <dbReference type="ChEBI" id="CHEBI:18420"/>
    </cofactor>
</comment>
<feature type="domain" description="Histidine kinase" evidence="24">
    <location>
        <begin position="239"/>
        <end position="448"/>
    </location>
</feature>
<keyword evidence="27" id="KW-1185">Reference proteome</keyword>
<reference evidence="26 27" key="1">
    <citation type="submission" date="2018-11" db="EMBL/GenBank/DDBJ databases">
        <title>Trebonia kvetii gen.nov., sp.nov., a novel acidophilic actinobacterium, and proposal of the new actinobacterial family Treboniaceae fam. nov.</title>
        <authorList>
            <person name="Rapoport D."/>
            <person name="Sagova-Mareckova M."/>
            <person name="Sedlacek I."/>
            <person name="Provaznik J."/>
            <person name="Kralova S."/>
            <person name="Pavlinic D."/>
            <person name="Benes V."/>
            <person name="Kopecky J."/>
        </authorList>
    </citation>
    <scope>NUCLEOTIDE SEQUENCE [LARGE SCALE GENOMIC DNA]</scope>
    <source>
        <strain evidence="26 27">15Tr583</strain>
    </source>
</reference>
<evidence type="ECO:0000313" key="26">
    <source>
        <dbReference type="EMBL" id="TVZ06052.1"/>
    </source>
</evidence>
<dbReference type="CDD" id="cd06225">
    <property type="entry name" value="HAMP"/>
    <property type="match status" value="1"/>
</dbReference>
<protein>
    <recommendedName>
        <fullName evidence="21">Signal transduction histidine-protein kinase/phosphatase MprB</fullName>
        <ecNumber evidence="5">2.7.13.3</ecNumber>
    </recommendedName>
    <alternativeName>
        <fullName evidence="22">Mycobacterial persistence regulator B</fullName>
    </alternativeName>
</protein>
<keyword evidence="17" id="KW-0902">Two-component regulatory system</keyword>
<comment type="caution">
    <text evidence="26">The sequence shown here is derived from an EMBL/GenBank/DDBJ whole genome shotgun (WGS) entry which is preliminary data.</text>
</comment>
<evidence type="ECO:0000259" key="24">
    <source>
        <dbReference type="PROSITE" id="PS50109"/>
    </source>
</evidence>
<dbReference type="InterPro" id="IPR050980">
    <property type="entry name" value="2C_sensor_his_kinase"/>
</dbReference>